<dbReference type="Proteomes" id="UP001488838">
    <property type="component" value="Unassembled WGS sequence"/>
</dbReference>
<protein>
    <recommendedName>
        <fullName evidence="4">Prolactin receptor</fullName>
    </recommendedName>
</protein>
<evidence type="ECO:0000256" key="1">
    <source>
        <dbReference type="SAM" id="MobiDB-lite"/>
    </source>
</evidence>
<evidence type="ECO:0000313" key="3">
    <source>
        <dbReference type="Proteomes" id="UP001488838"/>
    </source>
</evidence>
<keyword evidence="3" id="KW-1185">Reference proteome</keyword>
<gene>
    <name evidence="2" type="ORF">U0070_005820</name>
</gene>
<feature type="region of interest" description="Disordered" evidence="1">
    <location>
        <begin position="20"/>
        <end position="65"/>
    </location>
</feature>
<evidence type="ECO:0008006" key="4">
    <source>
        <dbReference type="Google" id="ProtNLM"/>
    </source>
</evidence>
<comment type="caution">
    <text evidence="2">The sequence shown here is derived from an EMBL/GenBank/DDBJ whole genome shotgun (WGS) entry which is preliminary data.</text>
</comment>
<sequence>VFPRAEIAGRPQNSINVVAPEDSERTTPNYTNWRKGPNSLTADKTTIGSLPHHQPQWHQKTPRGTAINYTNCRSVLEGSLKKQLQRLPLGPVVPDGANEEGSEVKHLRMAVTTNPMD</sequence>
<evidence type="ECO:0000313" key="2">
    <source>
        <dbReference type="EMBL" id="KAK7796367.1"/>
    </source>
</evidence>
<feature type="compositionally biased region" description="Polar residues" evidence="1">
    <location>
        <begin position="26"/>
        <end position="48"/>
    </location>
</feature>
<feature type="non-terminal residue" evidence="2">
    <location>
        <position position="1"/>
    </location>
</feature>
<proteinExistence type="predicted"/>
<reference evidence="2 3" key="1">
    <citation type="journal article" date="2023" name="bioRxiv">
        <title>Conserved and derived expression patterns and positive selection on dental genes reveal complex evolutionary context of ever-growing rodent molars.</title>
        <authorList>
            <person name="Calamari Z.T."/>
            <person name="Song A."/>
            <person name="Cohen E."/>
            <person name="Akter M."/>
            <person name="Roy R.D."/>
            <person name="Hallikas O."/>
            <person name="Christensen M.M."/>
            <person name="Li P."/>
            <person name="Marangoni P."/>
            <person name="Jernvall J."/>
            <person name="Klein O.D."/>
        </authorList>
    </citation>
    <scope>NUCLEOTIDE SEQUENCE [LARGE SCALE GENOMIC DNA]</scope>
    <source>
        <strain evidence="2">V071</strain>
    </source>
</reference>
<accession>A0AAW0H052</accession>
<dbReference type="EMBL" id="JBBHLL010001233">
    <property type="protein sequence ID" value="KAK7796367.1"/>
    <property type="molecule type" value="Genomic_DNA"/>
</dbReference>
<dbReference type="AlphaFoldDB" id="A0AAW0H052"/>
<name>A0AAW0H052_MYOGA</name>
<organism evidence="2 3">
    <name type="scientific">Myodes glareolus</name>
    <name type="common">Bank vole</name>
    <name type="synonym">Clethrionomys glareolus</name>
    <dbReference type="NCBI Taxonomy" id="447135"/>
    <lineage>
        <taxon>Eukaryota</taxon>
        <taxon>Metazoa</taxon>
        <taxon>Chordata</taxon>
        <taxon>Craniata</taxon>
        <taxon>Vertebrata</taxon>
        <taxon>Euteleostomi</taxon>
        <taxon>Mammalia</taxon>
        <taxon>Eutheria</taxon>
        <taxon>Euarchontoglires</taxon>
        <taxon>Glires</taxon>
        <taxon>Rodentia</taxon>
        <taxon>Myomorpha</taxon>
        <taxon>Muroidea</taxon>
        <taxon>Cricetidae</taxon>
        <taxon>Arvicolinae</taxon>
        <taxon>Myodes</taxon>
    </lineage>
</organism>